<feature type="region of interest" description="Disordered" evidence="1">
    <location>
        <begin position="1"/>
        <end position="110"/>
    </location>
</feature>
<feature type="region of interest" description="Disordered" evidence="1">
    <location>
        <begin position="320"/>
        <end position="638"/>
    </location>
</feature>
<feature type="compositionally biased region" description="Polar residues" evidence="1">
    <location>
        <begin position="1548"/>
        <end position="1558"/>
    </location>
</feature>
<feature type="region of interest" description="Disordered" evidence="1">
    <location>
        <begin position="1611"/>
        <end position="1649"/>
    </location>
</feature>
<feature type="compositionally biased region" description="Polar residues" evidence="1">
    <location>
        <begin position="142"/>
        <end position="151"/>
    </location>
</feature>
<feature type="compositionally biased region" description="Basic and acidic residues" evidence="1">
    <location>
        <begin position="1335"/>
        <end position="1346"/>
    </location>
</feature>
<reference evidence="2 3" key="1">
    <citation type="journal article" date="2012" name="Appl. Environ. Microbiol.">
        <title>Short-read sequencing for genomic analysis of the brown rot fungus Fibroporia radiculosa.</title>
        <authorList>
            <person name="Tang J.D."/>
            <person name="Perkins A.D."/>
            <person name="Sonstegard T.S."/>
            <person name="Schroeder S.G."/>
            <person name="Burgess S.C."/>
            <person name="Diehl S.V."/>
        </authorList>
    </citation>
    <scope>NUCLEOTIDE SEQUENCE [LARGE SCALE GENOMIC DNA]</scope>
    <source>
        <strain evidence="2 3">TFFH 294</strain>
    </source>
</reference>
<dbReference type="InParanoid" id="J4GNM4"/>
<dbReference type="EMBL" id="HE797042">
    <property type="protein sequence ID" value="CCM01645.1"/>
    <property type="molecule type" value="Genomic_DNA"/>
</dbReference>
<feature type="region of interest" description="Disordered" evidence="1">
    <location>
        <begin position="1296"/>
        <end position="1346"/>
    </location>
</feature>
<proteinExistence type="predicted"/>
<sequence length="1649" mass="176054">MANIEILDPSEKPKAVGANGVHTEPSDGGTSRDSGSVGEVSEGHAGASPMSLSPGPTPFRVSPTSGLSSSQSGVPALSMPHPKKFTHSNINKKFLEKTSSTSPSGQTLSTSVTAKVGNSAQKPAVPAAQAHSRLVTAKLTAAPQSATTTGPGWSRPPSSVPSTAPTPPAASNSKPIAVPAPTTGHAAPQPTPIGKVIQPQPRGVSEMFVGVVKKDNINKPAWGNTKGMTPIVSNLNAAASDFPTAAEVAQGRTSKVLEKQEAAETAAAQKQAVSAEEDTFRGVHLDPNAHHWDEMEEDDDNIFLGGVIEFEDGRQYKIQPTEVTQQSSSPREPSALDANGAVASTRHPELDQPVSKEDRFADDFDRSWPRSRPSGLPYGQRDQISNGAPSSASSQSMQSPQETSRVLFNERSNRLEPYSNSIPSIRQSSTSSHFARRGSRTEFTGSPTELRGVRDVPPHVHVPGVQLLQKMTTPNDLRADGSSHSRFPENQSGPMAISPTETSRPRDRDREFSRQDSSPVLTRAPSHGYQGRPKDHYNPYSMPSLSPVGGGDDRPRRTSTMGPPPLPLPPGRDGGRQAPPHLSTARPPLPAFSQAEGRHPPALNLNVGPPPAAGAPVLSPLSSAVSPTTSEKPLQPSALPLVDLDEVRKAAMHSAAERARLRRQQEEEEREREKERARKKAAELEAKMRSEEEQMALSVTFPRKEDIMESQVIEMIEEAVQTATQGSDTRRSVQSIGGEVQPPSPRPAFTRAPSSRGAPRLNQSRRTSFPASGAGQDVPSLATEVDSWRSKAPRRQSTSRSEKPATPTGPFLPQPLLTEVDVLTVQSNEDLEVVDFSDLGKFVGIDHAPASEAAQNLASRPSRPVAADFFESSVPSVADRPRQGHDEEGSWRRKSIQQYTYAIEMASSGAAAEALKPQITPDAPKVANISAPASAHDYRASDESIQTYVGIAHPSSYHHASQRSPLTPSYREASMSTLNDVLSRIKGALDDMHVKPEPPTHQKWLPPALRTQSRDVEQNAPGEVFDVTGYEPPRSPKPAWKVYSVKVPRDTRSLRPITKQQSQMLHKKPLLWSEVFSWSPPSGASTPSDVLFPLLSSIRGPIRYRVALPRHRPRSPPNIKENTVGLIVNLPPKSGAPRLSPSNSRIVDTSSSWRRASPLSVVKAPHPELDTVSRSPPPEAPLASSTGTSLPKVGVISPQSTSDASPKPRSQPKMPVGSEVAFYRDARVDPAAQSKVAVNFIVTSELEDGSQSAVGDAPGGAAAQAKIPPVSLLEKMPEDGTGSLPLEHSHVEDFVPSVMDSKVDPETTSLPPERAVITPPPHATSSSRTKSPKAFPKESPSRAPDPEHLKALWSQTSNKAELPSINSLEGIADDLTAVPFTLHEVKSEDGGTPPPSGPGLSSRMSSLDVTRAFQQVPPSSTNSPLRSSTIPPISSPPNGAAARPNHPYLPAMSNSNLRTPYAYPSPMLGHAPSPTVMYPHMTSSPAPRPMMVNGPPSPYAQPMWMPVQGPTGQPPGTMMRSPYPAQLMPYPSPGTPVYGPPPGPAGLQNGSAQQSNGAPNRGPAMPMMSPIMQPAHAGHPIYANSPVMLHSPSLVPVPPGHGYPVNRGQMRGAYDSGLPVASPSAGHPPQQHHPGPYTVAPNAFTRPSW</sequence>
<dbReference type="OrthoDB" id="2504896at2759"/>
<feature type="region of interest" description="Disordered" evidence="1">
    <location>
        <begin position="142"/>
        <end position="199"/>
    </location>
</feature>
<dbReference type="GeneID" id="24096556"/>
<feature type="region of interest" description="Disordered" evidence="1">
    <location>
        <begin position="651"/>
        <end position="702"/>
    </location>
</feature>
<feature type="compositionally biased region" description="Basic and acidic residues" evidence="1">
    <location>
        <begin position="503"/>
        <end position="514"/>
    </location>
</feature>
<feature type="compositionally biased region" description="Polar residues" evidence="1">
    <location>
        <begin position="87"/>
        <end position="110"/>
    </location>
</feature>
<feature type="compositionally biased region" description="Low complexity" evidence="1">
    <location>
        <begin position="1423"/>
        <end position="1432"/>
    </location>
</feature>
<feature type="compositionally biased region" description="Pro residues" evidence="1">
    <location>
        <begin position="1534"/>
        <end position="1544"/>
    </location>
</feature>
<accession>J4GNM4</accession>
<feature type="region of interest" description="Disordered" evidence="1">
    <location>
        <begin position="1534"/>
        <end position="1562"/>
    </location>
</feature>
<feature type="region of interest" description="Disordered" evidence="1">
    <location>
        <begin position="721"/>
        <end position="814"/>
    </location>
</feature>
<protein>
    <submittedName>
        <fullName evidence="2">Uncharacterized protein</fullName>
    </submittedName>
</protein>
<feature type="region of interest" description="Disordered" evidence="1">
    <location>
        <begin position="1131"/>
        <end position="1215"/>
    </location>
</feature>
<feature type="compositionally biased region" description="Basic and acidic residues" evidence="1">
    <location>
        <begin position="651"/>
        <end position="692"/>
    </location>
</feature>
<feature type="compositionally biased region" description="Basic and acidic residues" evidence="1">
    <location>
        <begin position="477"/>
        <end position="487"/>
    </location>
</feature>
<feature type="compositionally biased region" description="Low complexity" evidence="1">
    <location>
        <begin position="155"/>
        <end position="173"/>
    </location>
</feature>
<gene>
    <name evidence="2" type="ORF">FIBRA_03706</name>
</gene>
<evidence type="ECO:0000313" key="3">
    <source>
        <dbReference type="Proteomes" id="UP000006352"/>
    </source>
</evidence>
<evidence type="ECO:0000313" key="2">
    <source>
        <dbReference type="EMBL" id="CCM01645.1"/>
    </source>
</evidence>
<feature type="compositionally biased region" description="Polar residues" evidence="1">
    <location>
        <begin position="721"/>
        <end position="735"/>
    </location>
</feature>
<dbReference type="RefSeq" id="XP_012180928.1">
    <property type="nucleotide sequence ID" value="XM_012325538.1"/>
</dbReference>
<feature type="compositionally biased region" description="Basic and acidic residues" evidence="1">
    <location>
        <begin position="346"/>
        <end position="368"/>
    </location>
</feature>
<dbReference type="Proteomes" id="UP000006352">
    <property type="component" value="Unassembled WGS sequence"/>
</dbReference>
<feature type="compositionally biased region" description="Polar residues" evidence="1">
    <location>
        <begin position="761"/>
        <end position="770"/>
    </location>
</feature>
<feature type="compositionally biased region" description="Low complexity" evidence="1">
    <location>
        <begin position="419"/>
        <end position="432"/>
    </location>
</feature>
<feature type="compositionally biased region" description="Basic and acidic residues" evidence="1">
    <location>
        <begin position="879"/>
        <end position="891"/>
    </location>
</feature>
<name>J4GNM4_9APHY</name>
<evidence type="ECO:0000256" key="1">
    <source>
        <dbReference type="SAM" id="MobiDB-lite"/>
    </source>
</evidence>
<organism evidence="2 3">
    <name type="scientific">Fibroporia radiculosa</name>
    <dbReference type="NCBI Taxonomy" id="599839"/>
    <lineage>
        <taxon>Eukaryota</taxon>
        <taxon>Fungi</taxon>
        <taxon>Dikarya</taxon>
        <taxon>Basidiomycota</taxon>
        <taxon>Agaricomycotina</taxon>
        <taxon>Agaricomycetes</taxon>
        <taxon>Polyporales</taxon>
        <taxon>Fibroporiaceae</taxon>
        <taxon>Fibroporia</taxon>
    </lineage>
</organism>
<feature type="compositionally biased region" description="Low complexity" evidence="1">
    <location>
        <begin position="1627"/>
        <end position="1636"/>
    </location>
</feature>
<feature type="compositionally biased region" description="Polar residues" evidence="1">
    <location>
        <begin position="1412"/>
        <end position="1422"/>
    </location>
</feature>
<dbReference type="STRING" id="599839.J4GNM4"/>
<feature type="region of interest" description="Disordered" evidence="1">
    <location>
        <begin position="872"/>
        <end position="893"/>
    </location>
</feature>
<keyword evidence="3" id="KW-1185">Reference proteome</keyword>
<feature type="compositionally biased region" description="Polar residues" evidence="1">
    <location>
        <begin position="321"/>
        <end position="331"/>
    </location>
</feature>
<feature type="compositionally biased region" description="Low complexity" evidence="1">
    <location>
        <begin position="62"/>
        <end position="72"/>
    </location>
</feature>
<feature type="compositionally biased region" description="Low complexity" evidence="1">
    <location>
        <begin position="614"/>
        <end position="630"/>
    </location>
</feature>
<feature type="compositionally biased region" description="Polar residues" evidence="1">
    <location>
        <begin position="1140"/>
        <end position="1154"/>
    </location>
</feature>
<dbReference type="HOGENOM" id="CLU_003718_0_0_1"/>
<feature type="compositionally biased region" description="Low complexity" evidence="1">
    <location>
        <begin position="388"/>
        <end position="401"/>
    </location>
</feature>
<feature type="region of interest" description="Disordered" evidence="1">
    <location>
        <begin position="1384"/>
        <end position="1447"/>
    </location>
</feature>